<dbReference type="SUPFAM" id="SSF54403">
    <property type="entry name" value="Cystatin/monellin"/>
    <property type="match status" value="2"/>
</dbReference>
<dbReference type="InterPro" id="IPR046350">
    <property type="entry name" value="Cystatin_sf"/>
</dbReference>
<evidence type="ECO:0000313" key="2">
    <source>
        <dbReference type="EMBL" id="CQR25194.1"/>
    </source>
</evidence>
<dbReference type="Proteomes" id="UP000198604">
    <property type="component" value="Unassembled WGS sequence"/>
</dbReference>
<dbReference type="STRING" id="1608583.BN1356_01538"/>
<sequence precursor="true">MIGFFVLFSVLTFSTIYVLESASKPFVNAKDQAIRVAKEYAHVTDVSQVTIYNGKESYFAVKAKDATGQAVFVLVPEKSSEIYVYQVDEGISKIAAEQRATDNGAGQIDRSVFGFHEGHAIWEVKSGRAYYLIDFKTGELLKKEGI</sequence>
<feature type="domain" description="Cell wall elongation regulator TseB-like" evidence="1">
    <location>
        <begin position="32"/>
        <end position="76"/>
    </location>
</feature>
<evidence type="ECO:0000259" key="1">
    <source>
        <dbReference type="Pfam" id="PF17881"/>
    </source>
</evidence>
<dbReference type="Pfam" id="PF17881">
    <property type="entry name" value="TseB"/>
    <property type="match status" value="1"/>
</dbReference>
<evidence type="ECO:0000313" key="3">
    <source>
        <dbReference type="Proteomes" id="UP000198604"/>
    </source>
</evidence>
<organism evidence="2 3">
    <name type="scientific">Streptococcus varani</name>
    <dbReference type="NCBI Taxonomy" id="1608583"/>
    <lineage>
        <taxon>Bacteria</taxon>
        <taxon>Bacillati</taxon>
        <taxon>Bacillota</taxon>
        <taxon>Bacilli</taxon>
        <taxon>Lactobacillales</taxon>
        <taxon>Streptococcaceae</taxon>
        <taxon>Streptococcus</taxon>
    </lineage>
</organism>
<dbReference type="Gene3D" id="3.10.450.40">
    <property type="match status" value="1"/>
</dbReference>
<keyword evidence="3" id="KW-1185">Reference proteome</keyword>
<dbReference type="AlphaFoldDB" id="A0A0E4H4S2"/>
<gene>
    <name evidence="2" type="ORF">BN1356_01538</name>
</gene>
<proteinExistence type="predicted"/>
<reference evidence="3" key="1">
    <citation type="submission" date="2015-03" db="EMBL/GenBank/DDBJ databases">
        <authorList>
            <person name="Urmite Genomes"/>
        </authorList>
    </citation>
    <scope>NUCLEOTIDE SEQUENCE [LARGE SCALE GENOMIC DNA]</scope>
    <source>
        <strain evidence="3">FF10</strain>
    </source>
</reference>
<name>A0A0E4H4S2_9STRE</name>
<dbReference type="InterPro" id="IPR041401">
    <property type="entry name" value="TseB-like_dom"/>
</dbReference>
<dbReference type="EMBL" id="CTEN01000003">
    <property type="protein sequence ID" value="CQR25194.1"/>
    <property type="molecule type" value="Genomic_DNA"/>
</dbReference>
<dbReference type="OrthoDB" id="2242521at2"/>
<protein>
    <submittedName>
        <fullName evidence="2">Membrane protein</fullName>
    </submittedName>
</protein>
<accession>A0A0E4H4S2</accession>